<dbReference type="PROSITE" id="PS50908">
    <property type="entry name" value="RWD"/>
    <property type="match status" value="1"/>
</dbReference>
<feature type="compositionally biased region" description="Polar residues" evidence="1">
    <location>
        <begin position="830"/>
        <end position="853"/>
    </location>
</feature>
<dbReference type="InterPro" id="IPR040213">
    <property type="entry name" value="GIR2-like"/>
</dbReference>
<dbReference type="OrthoDB" id="277175at2759"/>
<feature type="region of interest" description="Disordered" evidence="1">
    <location>
        <begin position="1106"/>
        <end position="1138"/>
    </location>
</feature>
<feature type="non-terminal residue" evidence="3">
    <location>
        <position position="1"/>
    </location>
</feature>
<dbReference type="Gene3D" id="6.10.140.160">
    <property type="match status" value="1"/>
</dbReference>
<dbReference type="SUPFAM" id="SSF54495">
    <property type="entry name" value="UBC-like"/>
    <property type="match status" value="1"/>
</dbReference>
<evidence type="ECO:0000313" key="3">
    <source>
        <dbReference type="EMBL" id="CAG8589326.1"/>
    </source>
</evidence>
<sequence length="1138" mass="129713">DIREHDTTVEDIREHDTAVEDIREHDTTVEDIREHDITVEDIGENDTAVEDIGEHDTTVEDIGEHDTAVEDIREHDTTVEDIGEHDITVEDIGEHDKTVEDIEKQDKTVEDTGEQDKSREMVFVEEEDEEKSRDTVFVEEEKETTVEETVKDIWEQDKSPEMVFSEVEKEITVGETVEESRDIFEEATVRETVEEQLKSREIVFVEETEVTVKETVEYTEEQEESDDISHTIDTEESVVRPSNIIEEVAFSTDKESSDNVKIESHFDDSSRDAVIAEQLESESLEPFVSENLQAEDSLKNTETDSYNEKTMLHDDYTGGFNIAENASHDKKILNDETVESLNITYTTSEQNINVITRNVSESLETFQTEKDSETKADECLGNTEAETEIMQTEYSLKEDETENQAIPTEEPLENVKAEVEIIRTEEPLEDIKTETEKSLNVEVETEIIQTKVSSEIETEIEIRGDEVETLQTQESMEHVENKVEREFLEENKNETGMMKNESLEFENNEIEFINNSELENLQTQNSLEFDDWAVDSYDPSENVGTVNLQTQEYQKSAEIETLQDNDSQTNEEIVDSSSLSTEEIEVTPETIVKETIDQVSQNEETLSHEHSHLDTNKSVNYIIADEEKVEFIETVSPSQHYSTGSEEIISEDENQGVYKSQVEISDVEDAENNGGLISSRVTYESEGLVTEEAIEDDERTIVEEMVNEAFTTNGDTGPIEDYGVLRSNSYIPKPNEFYPLDKMTAGYDLPENLFEDLGSSATACGDSLSVKSTFPNTNTTIVYNTTIDLLNTEKVNLDKTVVSSILKDEKNEETVHINSTDVSAARRRSNTVSSSPGESTKNANSKSTTRNISQELVIKPKTKVFDKHSETLSQEIVTVNKSRSLELRRDEVKAEGDYKGEQEQELEVLKSIYPDELEEILDGEFRIISEPEEQDNSAPLTLALHIKYTPTYPDEIPEISVEVIDGEMEESEHEKIHSELIRVAQESIGMVVVFTLATLLKESLTTLVIDRKEKRKFDEEERIKKEIEAEQVKFQGTKVTVASFLEWKEQFDKEIEEKERLAKSIASLKKEEAKKNKLTGRQLFERDETLATSDGKYMEEEDVTVDVSLFEREDDMDLDDDSDEEENSVLELVRSSAD</sequence>
<reference evidence="3" key="1">
    <citation type="submission" date="2021-06" db="EMBL/GenBank/DDBJ databases">
        <authorList>
            <person name="Kallberg Y."/>
            <person name="Tangrot J."/>
            <person name="Rosling A."/>
        </authorList>
    </citation>
    <scope>NUCLEOTIDE SEQUENCE</scope>
    <source>
        <strain evidence="3">CL551</strain>
    </source>
</reference>
<dbReference type="SMART" id="SM00591">
    <property type="entry name" value="RWD"/>
    <property type="match status" value="1"/>
</dbReference>
<feature type="region of interest" description="Disordered" evidence="1">
    <location>
        <begin position="819"/>
        <end position="853"/>
    </location>
</feature>
<feature type="domain" description="RWD" evidence="2">
    <location>
        <begin position="904"/>
        <end position="1007"/>
    </location>
</feature>
<comment type="caution">
    <text evidence="3">The sequence shown here is derived from an EMBL/GenBank/DDBJ whole genome shotgun (WGS) entry which is preliminary data.</text>
</comment>
<dbReference type="InterPro" id="IPR032378">
    <property type="entry name" value="ZC3H15/TMA46_C"/>
</dbReference>
<name>A0A9N9C6Y5_9GLOM</name>
<dbReference type="EMBL" id="CAJVPV010005354">
    <property type="protein sequence ID" value="CAG8589326.1"/>
    <property type="molecule type" value="Genomic_DNA"/>
</dbReference>
<feature type="compositionally biased region" description="Basic and acidic residues" evidence="1">
    <location>
        <begin position="96"/>
        <end position="122"/>
    </location>
</feature>
<feature type="region of interest" description="Disordered" evidence="1">
    <location>
        <begin position="96"/>
        <end position="148"/>
    </location>
</feature>
<dbReference type="InterPro" id="IPR006575">
    <property type="entry name" value="RWD_dom"/>
</dbReference>
<proteinExistence type="predicted"/>
<dbReference type="PANTHER" id="PTHR12292">
    <property type="entry name" value="RWD DOMAIN-CONTAINING PROTEIN"/>
    <property type="match status" value="1"/>
</dbReference>
<organism evidence="3 4">
    <name type="scientific">Acaulospora morrowiae</name>
    <dbReference type="NCBI Taxonomy" id="94023"/>
    <lineage>
        <taxon>Eukaryota</taxon>
        <taxon>Fungi</taxon>
        <taxon>Fungi incertae sedis</taxon>
        <taxon>Mucoromycota</taxon>
        <taxon>Glomeromycotina</taxon>
        <taxon>Glomeromycetes</taxon>
        <taxon>Diversisporales</taxon>
        <taxon>Acaulosporaceae</taxon>
        <taxon>Acaulospora</taxon>
    </lineage>
</organism>
<gene>
    <name evidence="3" type="ORF">AMORRO_LOCUS7272</name>
</gene>
<feature type="region of interest" description="Disordered" evidence="1">
    <location>
        <begin position="563"/>
        <end position="583"/>
    </location>
</feature>
<evidence type="ECO:0000313" key="4">
    <source>
        <dbReference type="Proteomes" id="UP000789342"/>
    </source>
</evidence>
<keyword evidence="4" id="KW-1185">Reference proteome</keyword>
<dbReference type="Pfam" id="PF16543">
    <property type="entry name" value="DFRP_C"/>
    <property type="match status" value="1"/>
</dbReference>
<evidence type="ECO:0000256" key="1">
    <source>
        <dbReference type="SAM" id="MobiDB-lite"/>
    </source>
</evidence>
<accession>A0A9N9C6Y5</accession>
<dbReference type="AlphaFoldDB" id="A0A9N9C6Y5"/>
<dbReference type="Pfam" id="PF05773">
    <property type="entry name" value="RWD"/>
    <property type="match status" value="1"/>
</dbReference>
<dbReference type="CDD" id="cd23823">
    <property type="entry name" value="RWD_GCN2"/>
    <property type="match status" value="1"/>
</dbReference>
<feature type="compositionally biased region" description="Acidic residues" evidence="1">
    <location>
        <begin position="1112"/>
        <end position="1128"/>
    </location>
</feature>
<dbReference type="InterPro" id="IPR016135">
    <property type="entry name" value="UBQ-conjugating_enzyme/RWD"/>
</dbReference>
<feature type="compositionally biased region" description="Polar residues" evidence="1">
    <location>
        <begin position="563"/>
        <end position="580"/>
    </location>
</feature>
<dbReference type="Gene3D" id="3.10.110.10">
    <property type="entry name" value="Ubiquitin Conjugating Enzyme"/>
    <property type="match status" value="1"/>
</dbReference>
<evidence type="ECO:0000259" key="2">
    <source>
        <dbReference type="PROSITE" id="PS50908"/>
    </source>
</evidence>
<protein>
    <submittedName>
        <fullName evidence="3">15563_t:CDS:1</fullName>
    </submittedName>
</protein>
<dbReference type="Proteomes" id="UP000789342">
    <property type="component" value="Unassembled WGS sequence"/>
</dbReference>